<comment type="similarity">
    <text evidence="1">Belongs to the ABC transporter superfamily.</text>
</comment>
<dbReference type="InterPro" id="IPR052156">
    <property type="entry name" value="BCAA_Transport_ATP-bd_LivF"/>
</dbReference>
<name>A0ABU9BH52_9BURK</name>
<dbReference type="Pfam" id="PF00005">
    <property type="entry name" value="ABC_tran"/>
    <property type="match status" value="1"/>
</dbReference>
<dbReference type="InterPro" id="IPR003593">
    <property type="entry name" value="AAA+_ATPase"/>
</dbReference>
<dbReference type="PROSITE" id="PS50893">
    <property type="entry name" value="ABC_TRANSPORTER_2"/>
    <property type="match status" value="1"/>
</dbReference>
<dbReference type="GO" id="GO:0005524">
    <property type="term" value="F:ATP binding"/>
    <property type="evidence" value="ECO:0007669"/>
    <property type="project" value="UniProtKB-KW"/>
</dbReference>
<evidence type="ECO:0000256" key="1">
    <source>
        <dbReference type="ARBA" id="ARBA00005417"/>
    </source>
</evidence>
<evidence type="ECO:0000256" key="2">
    <source>
        <dbReference type="ARBA" id="ARBA00022448"/>
    </source>
</evidence>
<feature type="region of interest" description="Disordered" evidence="7">
    <location>
        <begin position="1"/>
        <end position="22"/>
    </location>
</feature>
<comment type="caution">
    <text evidence="9">The sequence shown here is derived from an EMBL/GenBank/DDBJ whole genome shotgun (WGS) entry which is preliminary data.</text>
</comment>
<keyword evidence="6" id="KW-0029">Amino-acid transport</keyword>
<evidence type="ECO:0000256" key="7">
    <source>
        <dbReference type="SAM" id="MobiDB-lite"/>
    </source>
</evidence>
<organism evidence="9 10">
    <name type="scientific">Pseudaquabacterium rugosum</name>
    <dbReference type="NCBI Taxonomy" id="2984194"/>
    <lineage>
        <taxon>Bacteria</taxon>
        <taxon>Pseudomonadati</taxon>
        <taxon>Pseudomonadota</taxon>
        <taxon>Betaproteobacteria</taxon>
        <taxon>Burkholderiales</taxon>
        <taxon>Sphaerotilaceae</taxon>
        <taxon>Pseudaquabacterium</taxon>
    </lineage>
</organism>
<evidence type="ECO:0000256" key="6">
    <source>
        <dbReference type="ARBA" id="ARBA00022970"/>
    </source>
</evidence>
<dbReference type="InterPro" id="IPR027417">
    <property type="entry name" value="P-loop_NTPase"/>
</dbReference>
<dbReference type="PANTHER" id="PTHR43820:SF6">
    <property type="entry name" value="ABC TRANSPORTER ATP-BINDING PROTEIN"/>
    <property type="match status" value="1"/>
</dbReference>
<keyword evidence="2" id="KW-0813">Transport</keyword>
<dbReference type="CDD" id="cd03224">
    <property type="entry name" value="ABC_TM1139_LivF_branched"/>
    <property type="match status" value="1"/>
</dbReference>
<gene>
    <name evidence="9" type="ORF">AACH11_20740</name>
</gene>
<dbReference type="RefSeq" id="WP_341376178.1">
    <property type="nucleotide sequence ID" value="NZ_JBBUTF010000023.1"/>
</dbReference>
<dbReference type="SUPFAM" id="SSF52540">
    <property type="entry name" value="P-loop containing nucleoside triphosphate hydrolases"/>
    <property type="match status" value="1"/>
</dbReference>
<dbReference type="PROSITE" id="PS00211">
    <property type="entry name" value="ABC_TRANSPORTER_1"/>
    <property type="match status" value="1"/>
</dbReference>
<sequence length="271" mass="28623">MNASPPAAPDVRAPAPSAPQQPVAPLLQVRGLRVGYGRVEALGGVDLDVSAGRIVTVIGPNGAGKSTLLNALMGALDARAGRITFDGQDLTRASVEQRVEAGLALVPETRALFATMSVLDNLRLGGWRQRGQGAAARRRALDEVYALFPRLAERRDQAAGTLSGGERQMLALGRALMGAPRLLMLDEPSLGLAPLIVRDIFRIVATLRERGVAVLLVEQNARAALRVADHGHVLELGQVALHGPAAELQGHPQVVAAYLGQGHSHQDRMMA</sequence>
<protein>
    <submittedName>
        <fullName evidence="9">ABC transporter ATP-binding protein</fullName>
    </submittedName>
</protein>
<keyword evidence="4" id="KW-0547">Nucleotide-binding</keyword>
<dbReference type="InterPro" id="IPR017871">
    <property type="entry name" value="ABC_transporter-like_CS"/>
</dbReference>
<reference evidence="9 10" key="1">
    <citation type="submission" date="2024-04" db="EMBL/GenBank/DDBJ databases">
        <title>Novel species of the genus Ideonella isolated from streams.</title>
        <authorList>
            <person name="Lu H."/>
        </authorList>
    </citation>
    <scope>NUCLEOTIDE SEQUENCE [LARGE SCALE GENOMIC DNA]</scope>
    <source>
        <strain evidence="9 10">BYS139W</strain>
    </source>
</reference>
<dbReference type="Proteomes" id="UP001368500">
    <property type="component" value="Unassembled WGS sequence"/>
</dbReference>
<evidence type="ECO:0000259" key="8">
    <source>
        <dbReference type="PROSITE" id="PS50893"/>
    </source>
</evidence>
<keyword evidence="10" id="KW-1185">Reference proteome</keyword>
<keyword evidence="3" id="KW-1003">Cell membrane</keyword>
<dbReference type="EMBL" id="JBBUTF010000023">
    <property type="protein sequence ID" value="MEK8028394.1"/>
    <property type="molecule type" value="Genomic_DNA"/>
</dbReference>
<evidence type="ECO:0000256" key="5">
    <source>
        <dbReference type="ARBA" id="ARBA00022840"/>
    </source>
</evidence>
<feature type="domain" description="ABC transporter" evidence="8">
    <location>
        <begin position="27"/>
        <end position="261"/>
    </location>
</feature>
<evidence type="ECO:0000256" key="3">
    <source>
        <dbReference type="ARBA" id="ARBA00022475"/>
    </source>
</evidence>
<dbReference type="Gene3D" id="3.40.50.300">
    <property type="entry name" value="P-loop containing nucleotide triphosphate hydrolases"/>
    <property type="match status" value="1"/>
</dbReference>
<dbReference type="InterPro" id="IPR003439">
    <property type="entry name" value="ABC_transporter-like_ATP-bd"/>
</dbReference>
<evidence type="ECO:0000313" key="9">
    <source>
        <dbReference type="EMBL" id="MEK8028394.1"/>
    </source>
</evidence>
<accession>A0ABU9BH52</accession>
<dbReference type="PANTHER" id="PTHR43820">
    <property type="entry name" value="HIGH-AFFINITY BRANCHED-CHAIN AMINO ACID TRANSPORT ATP-BINDING PROTEIN LIVF"/>
    <property type="match status" value="1"/>
</dbReference>
<dbReference type="SMART" id="SM00382">
    <property type="entry name" value="AAA"/>
    <property type="match status" value="1"/>
</dbReference>
<keyword evidence="5 9" id="KW-0067">ATP-binding</keyword>
<keyword evidence="3" id="KW-0472">Membrane</keyword>
<proteinExistence type="inferred from homology"/>
<evidence type="ECO:0000313" key="10">
    <source>
        <dbReference type="Proteomes" id="UP001368500"/>
    </source>
</evidence>
<evidence type="ECO:0000256" key="4">
    <source>
        <dbReference type="ARBA" id="ARBA00022741"/>
    </source>
</evidence>